<protein>
    <submittedName>
        <fullName evidence="2">Uncharacterized protein</fullName>
    </submittedName>
</protein>
<accession>A0AC35FB14</accession>
<organism evidence="1 2">
    <name type="scientific">Panagrolaimus sp. PS1159</name>
    <dbReference type="NCBI Taxonomy" id="55785"/>
    <lineage>
        <taxon>Eukaryota</taxon>
        <taxon>Metazoa</taxon>
        <taxon>Ecdysozoa</taxon>
        <taxon>Nematoda</taxon>
        <taxon>Chromadorea</taxon>
        <taxon>Rhabditida</taxon>
        <taxon>Tylenchina</taxon>
        <taxon>Panagrolaimomorpha</taxon>
        <taxon>Panagrolaimoidea</taxon>
        <taxon>Panagrolaimidae</taxon>
        <taxon>Panagrolaimus</taxon>
    </lineage>
</organism>
<dbReference type="WBParaSite" id="PS1159_v2.g15612.t1">
    <property type="protein sequence ID" value="PS1159_v2.g15612.t1"/>
    <property type="gene ID" value="PS1159_v2.g15612"/>
</dbReference>
<evidence type="ECO:0000313" key="1">
    <source>
        <dbReference type="Proteomes" id="UP000887580"/>
    </source>
</evidence>
<reference evidence="2" key="1">
    <citation type="submission" date="2022-11" db="UniProtKB">
        <authorList>
            <consortium name="WormBaseParasite"/>
        </authorList>
    </citation>
    <scope>IDENTIFICATION</scope>
</reference>
<evidence type="ECO:0000313" key="2">
    <source>
        <dbReference type="WBParaSite" id="PS1159_v2.g15612.t1"/>
    </source>
</evidence>
<proteinExistence type="predicted"/>
<name>A0AC35FB14_9BILA</name>
<dbReference type="Proteomes" id="UP000887580">
    <property type="component" value="Unplaced"/>
</dbReference>
<sequence>MKFYIVEEKVPSLAMAKLYPSFSGEKEIVVVAGVKLKAAAVVEEKEAAASENDDSIIYQIHKFEEEWSDEDETNESTKSDPTKFLSKLSGKIAQLYEKMDISDVSLCVSGKEIKVLFISLSASIKKIDTECFAPLTV</sequence>